<reference evidence="1 2" key="1">
    <citation type="submission" date="2023-02" db="EMBL/GenBank/DDBJ databases">
        <title>Genome sequence of Lacticaseibacillus sp. KACC 23028.</title>
        <authorList>
            <person name="Kim S."/>
            <person name="Heo J."/>
            <person name="Kwon S.-W."/>
        </authorList>
    </citation>
    <scope>NUCLEOTIDE SEQUENCE [LARGE SCALE GENOMIC DNA]</scope>
    <source>
        <strain evidence="1 2">KACC 23028</strain>
    </source>
</reference>
<sequence>MNVFTALQLIHIDHADLNQRTVIITDEGGKPDSVLSGLLSDVLTNIAIFADIKKANSPLGLIDQLRSCTPLPADVLDEYQKLLEQEIAGVNFAAHKGIVELVYKPLI</sequence>
<dbReference type="Proteomes" id="UP001220377">
    <property type="component" value="Chromosome"/>
</dbReference>
<gene>
    <name evidence="1" type="ORF">PQ472_00355</name>
</gene>
<evidence type="ECO:0000313" key="1">
    <source>
        <dbReference type="EMBL" id="WDF82724.1"/>
    </source>
</evidence>
<dbReference type="RefSeq" id="WP_274260394.1">
    <property type="nucleotide sequence ID" value="NZ_CP117884.1"/>
</dbReference>
<organism evidence="1 2">
    <name type="scientific">Lacticaseibacillus pabuli</name>
    <dbReference type="NCBI Taxonomy" id="3025672"/>
    <lineage>
        <taxon>Bacteria</taxon>
        <taxon>Bacillati</taxon>
        <taxon>Bacillota</taxon>
        <taxon>Bacilli</taxon>
        <taxon>Lactobacillales</taxon>
        <taxon>Lactobacillaceae</taxon>
        <taxon>Lacticaseibacillus</taxon>
    </lineage>
</organism>
<name>A0ABY7WRA3_9LACO</name>
<protein>
    <submittedName>
        <fullName evidence="1">Uncharacterized protein</fullName>
    </submittedName>
</protein>
<evidence type="ECO:0000313" key="2">
    <source>
        <dbReference type="Proteomes" id="UP001220377"/>
    </source>
</evidence>
<accession>A0ABY7WRA3</accession>
<dbReference type="EMBL" id="CP117884">
    <property type="protein sequence ID" value="WDF82724.1"/>
    <property type="molecule type" value="Genomic_DNA"/>
</dbReference>
<proteinExistence type="predicted"/>
<keyword evidence="2" id="KW-1185">Reference proteome</keyword>